<dbReference type="PANTHER" id="PTHR46796">
    <property type="entry name" value="HTH-TYPE TRANSCRIPTIONAL ACTIVATOR RHAS-RELATED"/>
    <property type="match status" value="1"/>
</dbReference>
<dbReference type="Proteomes" id="UP000471120">
    <property type="component" value="Unassembled WGS sequence"/>
</dbReference>
<keyword evidence="3" id="KW-0804">Transcription</keyword>
<dbReference type="SUPFAM" id="SSF51215">
    <property type="entry name" value="Regulatory protein AraC"/>
    <property type="match status" value="1"/>
</dbReference>
<proteinExistence type="predicted"/>
<dbReference type="PROSITE" id="PS01124">
    <property type="entry name" value="HTH_ARAC_FAMILY_2"/>
    <property type="match status" value="1"/>
</dbReference>
<dbReference type="InterPro" id="IPR009057">
    <property type="entry name" value="Homeodomain-like_sf"/>
</dbReference>
<evidence type="ECO:0000259" key="5">
    <source>
        <dbReference type="PROSITE" id="PS01124"/>
    </source>
</evidence>
<dbReference type="Gene3D" id="2.60.120.10">
    <property type="entry name" value="Jelly Rolls"/>
    <property type="match status" value="1"/>
</dbReference>
<dbReference type="InterPro" id="IPR050204">
    <property type="entry name" value="AraC_XylS_family_regulators"/>
</dbReference>
<name>A0A6P2CBF4_9NOCA</name>
<keyword evidence="2" id="KW-0238">DNA-binding</keyword>
<dbReference type="Pfam" id="PF02311">
    <property type="entry name" value="AraC_binding"/>
    <property type="match status" value="1"/>
</dbReference>
<dbReference type="RefSeq" id="WP_010839959.1">
    <property type="nucleotide sequence ID" value="NZ_QRCM01000001.1"/>
</dbReference>
<evidence type="ECO:0000256" key="1">
    <source>
        <dbReference type="ARBA" id="ARBA00023015"/>
    </source>
</evidence>
<dbReference type="GO" id="GO:0003700">
    <property type="term" value="F:DNA-binding transcription factor activity"/>
    <property type="evidence" value="ECO:0007669"/>
    <property type="project" value="InterPro"/>
</dbReference>
<dbReference type="Gene3D" id="1.10.10.60">
    <property type="entry name" value="Homeodomain-like"/>
    <property type="match status" value="1"/>
</dbReference>
<dbReference type="SMART" id="SM00342">
    <property type="entry name" value="HTH_ARAC"/>
    <property type="match status" value="1"/>
</dbReference>
<dbReference type="Pfam" id="PF12833">
    <property type="entry name" value="HTH_18"/>
    <property type="match status" value="1"/>
</dbReference>
<dbReference type="InterPro" id="IPR037923">
    <property type="entry name" value="HTH-like"/>
</dbReference>
<reference evidence="6 7" key="1">
    <citation type="submission" date="2018-07" db="EMBL/GenBank/DDBJ databases">
        <title>Genome sequence of Rhodococcus rhodnii ATCC 35071 from Rhodnius prolixus.</title>
        <authorList>
            <person name="Patel V."/>
            <person name="Vogel K.J."/>
        </authorList>
    </citation>
    <scope>NUCLEOTIDE SEQUENCE [LARGE SCALE GENOMIC DNA]</scope>
    <source>
        <strain evidence="6 7">ATCC 35071</strain>
    </source>
</reference>
<comment type="caution">
    <text evidence="6">The sequence shown here is derived from an EMBL/GenBank/DDBJ whole genome shotgun (WGS) entry which is preliminary data.</text>
</comment>
<dbReference type="InterPro" id="IPR018060">
    <property type="entry name" value="HTH_AraC"/>
</dbReference>
<dbReference type="InterPro" id="IPR003313">
    <property type="entry name" value="AraC-bd"/>
</dbReference>
<feature type="domain" description="HTH araC/xylS-type" evidence="5">
    <location>
        <begin position="189"/>
        <end position="287"/>
    </location>
</feature>
<sequence>MVDTRQRDETSITVRSVGYHPPAGREGSVEAWPLAATAERVGDAAADPQRLDFHLLIAVAEGRTEHVIDFERHTLRRGSIVWVRPGVTHRWGELGAVDGYVVVFPDAALDLRVRGLTASSCQYAPRTWQFDDDAATRLLAQFEALHALADAAEPSTFDRAASEHLLAAVLVQLVGASPLPAVRPSAGFTRLRDAVEQHHARLHSVADYAALLGYSPRTLARISRDAVDMSPKQLIDDRILLEAKRILVHSDLSAARVGATLGFDDSSNFGAWFTARAGETPDRFRRAARGHH</sequence>
<accession>A0A6P2CBF4</accession>
<feature type="region of interest" description="Disordered" evidence="4">
    <location>
        <begin position="1"/>
        <end position="21"/>
    </location>
</feature>
<dbReference type="InterPro" id="IPR014710">
    <property type="entry name" value="RmlC-like_jellyroll"/>
</dbReference>
<evidence type="ECO:0000256" key="3">
    <source>
        <dbReference type="ARBA" id="ARBA00023163"/>
    </source>
</evidence>
<dbReference type="GO" id="GO:0043565">
    <property type="term" value="F:sequence-specific DNA binding"/>
    <property type="evidence" value="ECO:0007669"/>
    <property type="project" value="InterPro"/>
</dbReference>
<gene>
    <name evidence="6" type="ORF">DW322_06110</name>
</gene>
<dbReference type="AlphaFoldDB" id="A0A6P2CBF4"/>
<dbReference type="SUPFAM" id="SSF46689">
    <property type="entry name" value="Homeodomain-like"/>
    <property type="match status" value="1"/>
</dbReference>
<protein>
    <submittedName>
        <fullName evidence="6">AraC family transcriptional regulator</fullName>
    </submittedName>
</protein>
<evidence type="ECO:0000313" key="7">
    <source>
        <dbReference type="Proteomes" id="UP000471120"/>
    </source>
</evidence>
<keyword evidence="1" id="KW-0805">Transcription regulation</keyword>
<evidence type="ECO:0000256" key="2">
    <source>
        <dbReference type="ARBA" id="ARBA00023125"/>
    </source>
</evidence>
<evidence type="ECO:0000313" key="6">
    <source>
        <dbReference type="EMBL" id="TXG89865.1"/>
    </source>
</evidence>
<evidence type="ECO:0000256" key="4">
    <source>
        <dbReference type="SAM" id="MobiDB-lite"/>
    </source>
</evidence>
<feature type="compositionally biased region" description="Basic and acidic residues" evidence="4">
    <location>
        <begin position="1"/>
        <end position="10"/>
    </location>
</feature>
<organism evidence="6 7">
    <name type="scientific">Rhodococcus rhodnii</name>
    <dbReference type="NCBI Taxonomy" id="38312"/>
    <lineage>
        <taxon>Bacteria</taxon>
        <taxon>Bacillati</taxon>
        <taxon>Actinomycetota</taxon>
        <taxon>Actinomycetes</taxon>
        <taxon>Mycobacteriales</taxon>
        <taxon>Nocardiaceae</taxon>
        <taxon>Rhodococcus</taxon>
    </lineage>
</organism>
<dbReference type="PANTHER" id="PTHR46796:SF6">
    <property type="entry name" value="ARAC SUBFAMILY"/>
    <property type="match status" value="1"/>
</dbReference>
<dbReference type="EMBL" id="QRCM01000001">
    <property type="protein sequence ID" value="TXG89865.1"/>
    <property type="molecule type" value="Genomic_DNA"/>
</dbReference>